<dbReference type="Proteomes" id="UP000244677">
    <property type="component" value="Chromosome"/>
</dbReference>
<name>A0A2S1LPG7_9FLAO</name>
<evidence type="ECO:0000313" key="1">
    <source>
        <dbReference type="EMBL" id="AWG25598.1"/>
    </source>
</evidence>
<dbReference type="AlphaFoldDB" id="A0A2S1LPG7"/>
<reference evidence="1 2" key="1">
    <citation type="submission" date="2017-04" db="EMBL/GenBank/DDBJ databases">
        <title>Complete genome sequence of Flavobacterium kingsejong AJ004.</title>
        <authorList>
            <person name="Lee P.C."/>
        </authorList>
    </citation>
    <scope>NUCLEOTIDE SEQUENCE [LARGE SCALE GENOMIC DNA]</scope>
    <source>
        <strain evidence="1 2">AJ004</strain>
    </source>
</reference>
<dbReference type="KEGG" id="fki:FK004_10330"/>
<gene>
    <name evidence="1" type="ORF">FK004_10330</name>
</gene>
<accession>A0A2S1LPG7</accession>
<dbReference type="EMBL" id="CP020919">
    <property type="protein sequence ID" value="AWG25598.1"/>
    <property type="molecule type" value="Genomic_DNA"/>
</dbReference>
<sequence>MKGVWNGSAIECAAAEVISRKIIPSSYMEINNVGKCLVYKCYRNSEAKVLKELKPKKALHNQNSCLNIDDRVEGENLLIVVNIKKILKIELKNHTSTHKAQFVNTSNYTYAEISRQIPCIPLLDPPIVFKPVIIEK</sequence>
<dbReference type="OrthoDB" id="1451224at2"/>
<organism evidence="1 2">
    <name type="scientific">Flavobacterium kingsejongi</name>
    <dbReference type="NCBI Taxonomy" id="1678728"/>
    <lineage>
        <taxon>Bacteria</taxon>
        <taxon>Pseudomonadati</taxon>
        <taxon>Bacteroidota</taxon>
        <taxon>Flavobacteriia</taxon>
        <taxon>Flavobacteriales</taxon>
        <taxon>Flavobacteriaceae</taxon>
        <taxon>Flavobacterium</taxon>
    </lineage>
</organism>
<evidence type="ECO:0000313" key="2">
    <source>
        <dbReference type="Proteomes" id="UP000244677"/>
    </source>
</evidence>
<proteinExistence type="predicted"/>
<protein>
    <submittedName>
        <fullName evidence="1">Uncharacterized protein</fullName>
    </submittedName>
</protein>
<keyword evidence="2" id="KW-1185">Reference proteome</keyword>
<dbReference type="RefSeq" id="WP_108737174.1">
    <property type="nucleotide sequence ID" value="NZ_CP020919.1"/>
</dbReference>